<dbReference type="KEGG" id="tad:TRIADDRAFT_24319"/>
<evidence type="ECO:0000256" key="9">
    <source>
        <dbReference type="ARBA" id="ARBA00022949"/>
    </source>
</evidence>
<dbReference type="GO" id="GO:0005524">
    <property type="term" value="F:ATP binding"/>
    <property type="evidence" value="ECO:0007669"/>
    <property type="project" value="UniProtKB-UniRule"/>
</dbReference>
<keyword evidence="6 17" id="KW-0493">Microtubule</keyword>
<evidence type="ECO:0000256" key="4">
    <source>
        <dbReference type="ARBA" id="ARBA00022490"/>
    </source>
</evidence>
<keyword evidence="14" id="KW-0968">Cytoplasmic vesicle</keyword>
<protein>
    <recommendedName>
        <fullName evidence="17">Kinesin-like protein</fullName>
    </recommendedName>
</protein>
<keyword evidence="9" id="KW-0965">Cell junction</keyword>
<dbReference type="GO" id="GO:0003777">
    <property type="term" value="F:microtubule motor activity"/>
    <property type="evidence" value="ECO:0007669"/>
    <property type="project" value="InterPro"/>
</dbReference>
<dbReference type="InterPro" id="IPR027417">
    <property type="entry name" value="P-loop_NTPase"/>
</dbReference>
<dbReference type="STRING" id="10228.B3RVM7"/>
<evidence type="ECO:0000256" key="17">
    <source>
        <dbReference type="RuleBase" id="RU000394"/>
    </source>
</evidence>
<evidence type="ECO:0000256" key="8">
    <source>
        <dbReference type="ARBA" id="ARBA00022840"/>
    </source>
</evidence>
<keyword evidence="5" id="KW-0597">Phosphoprotein</keyword>
<dbReference type="eggNOG" id="KOG0239">
    <property type="taxonomic scope" value="Eukaryota"/>
</dbReference>
<evidence type="ECO:0000256" key="16">
    <source>
        <dbReference type="PROSITE-ProRule" id="PRU00283"/>
    </source>
</evidence>
<dbReference type="InterPro" id="IPR036961">
    <property type="entry name" value="Kinesin_motor_dom_sf"/>
</dbReference>
<dbReference type="InterPro" id="IPR001752">
    <property type="entry name" value="Kinesin_motor_dom"/>
</dbReference>
<dbReference type="FunFam" id="3.40.850.10:FF:000022">
    <property type="entry name" value="Kinesin-like protein"/>
    <property type="match status" value="1"/>
</dbReference>
<evidence type="ECO:0000256" key="1">
    <source>
        <dbReference type="ARBA" id="ARBA00004284"/>
    </source>
</evidence>
<accession>B3RVM7</accession>
<dbReference type="InParanoid" id="B3RVM7"/>
<dbReference type="GO" id="GO:0005912">
    <property type="term" value="C:adherens junction"/>
    <property type="evidence" value="ECO:0007669"/>
    <property type="project" value="UniProtKB-SubCell"/>
</dbReference>
<dbReference type="PRINTS" id="PR00380">
    <property type="entry name" value="KINESINHEAVY"/>
</dbReference>
<comment type="function">
    <text evidence="15">Minus-end microtubule-dependent motor protein. Involved in apically targeted transport. Required for zonula adherens maintenance.</text>
</comment>
<dbReference type="Pfam" id="PF00225">
    <property type="entry name" value="Kinesin"/>
    <property type="match status" value="1"/>
</dbReference>
<dbReference type="Proteomes" id="UP000009022">
    <property type="component" value="Unassembled WGS sequence"/>
</dbReference>
<proteinExistence type="inferred from homology"/>
<dbReference type="CDD" id="cd01366">
    <property type="entry name" value="KISc_C_terminal"/>
    <property type="match status" value="1"/>
</dbReference>
<dbReference type="HOGENOM" id="CLU_001485_2_2_1"/>
<gene>
    <name evidence="19" type="ORF">TRIADDRAFT_24319</name>
</gene>
<comment type="subcellular location">
    <subcellularLocation>
        <location evidence="3">Cell junction</location>
        <location evidence="3">Adherens junction</location>
    </subcellularLocation>
    <subcellularLocation>
        <location evidence="2">Cytoplasm</location>
        <location evidence="2">Cytoskeleton</location>
        <location evidence="2">Microtubule organizing center</location>
        <location evidence="2">Centrosome</location>
    </subcellularLocation>
    <subcellularLocation>
        <location evidence="1">Cytoplasmic vesicle membrane</location>
        <topology evidence="1">Peripheral membrane protein</topology>
    </subcellularLocation>
</comment>
<dbReference type="AlphaFoldDB" id="B3RVM7"/>
<evidence type="ECO:0000256" key="5">
    <source>
        <dbReference type="ARBA" id="ARBA00022553"/>
    </source>
</evidence>
<evidence type="ECO:0000256" key="14">
    <source>
        <dbReference type="ARBA" id="ARBA00023329"/>
    </source>
</evidence>
<keyword evidence="4" id="KW-0963">Cytoplasm</keyword>
<dbReference type="InterPro" id="IPR027640">
    <property type="entry name" value="Kinesin-like_fam"/>
</dbReference>
<dbReference type="GO" id="GO:0005874">
    <property type="term" value="C:microtubule"/>
    <property type="evidence" value="ECO:0007669"/>
    <property type="project" value="UniProtKB-KW"/>
</dbReference>
<dbReference type="PANTHER" id="PTHR47972:SF28">
    <property type="entry name" value="KINESIN-LIKE PROTEIN KLP-3"/>
    <property type="match status" value="1"/>
</dbReference>
<evidence type="ECO:0000259" key="18">
    <source>
        <dbReference type="PROSITE" id="PS50067"/>
    </source>
</evidence>
<name>B3RVM7_TRIAD</name>
<dbReference type="SMART" id="SM00129">
    <property type="entry name" value="KISc"/>
    <property type="match status" value="1"/>
</dbReference>
<dbReference type="RefSeq" id="XP_002111559.1">
    <property type="nucleotide sequence ID" value="XM_002111523.1"/>
</dbReference>
<feature type="domain" description="Kinesin motor" evidence="18">
    <location>
        <begin position="40"/>
        <end position="360"/>
    </location>
</feature>
<organism evidence="19 20">
    <name type="scientific">Trichoplax adhaerens</name>
    <name type="common">Trichoplax reptans</name>
    <dbReference type="NCBI Taxonomy" id="10228"/>
    <lineage>
        <taxon>Eukaryota</taxon>
        <taxon>Metazoa</taxon>
        <taxon>Placozoa</taxon>
        <taxon>Uniplacotomia</taxon>
        <taxon>Trichoplacea</taxon>
        <taxon>Trichoplacidae</taxon>
        <taxon>Trichoplax</taxon>
    </lineage>
</organism>
<dbReference type="InterPro" id="IPR019821">
    <property type="entry name" value="Kinesin_motor_CS"/>
</dbReference>
<keyword evidence="11" id="KW-0472">Membrane</keyword>
<keyword evidence="12 16" id="KW-0505">Motor protein</keyword>
<reference evidence="19 20" key="1">
    <citation type="journal article" date="2008" name="Nature">
        <title>The Trichoplax genome and the nature of placozoans.</title>
        <authorList>
            <person name="Srivastava M."/>
            <person name="Begovic E."/>
            <person name="Chapman J."/>
            <person name="Putnam N.H."/>
            <person name="Hellsten U."/>
            <person name="Kawashima T."/>
            <person name="Kuo A."/>
            <person name="Mitros T."/>
            <person name="Salamov A."/>
            <person name="Carpenter M.L."/>
            <person name="Signorovitch A.Y."/>
            <person name="Moreno M.A."/>
            <person name="Kamm K."/>
            <person name="Grimwood J."/>
            <person name="Schmutz J."/>
            <person name="Shapiro H."/>
            <person name="Grigoriev I.V."/>
            <person name="Buss L.W."/>
            <person name="Schierwater B."/>
            <person name="Dellaporta S.L."/>
            <person name="Rokhsar D.S."/>
        </authorList>
    </citation>
    <scope>NUCLEOTIDE SEQUENCE [LARGE SCALE GENOMIC DNA]</scope>
    <source>
        <strain evidence="19 20">Grell-BS-1999</strain>
    </source>
</reference>
<dbReference type="OrthoDB" id="3176171at2759"/>
<evidence type="ECO:0000256" key="12">
    <source>
        <dbReference type="ARBA" id="ARBA00023175"/>
    </source>
</evidence>
<evidence type="ECO:0000256" key="15">
    <source>
        <dbReference type="ARBA" id="ARBA00060102"/>
    </source>
</evidence>
<evidence type="ECO:0000256" key="10">
    <source>
        <dbReference type="ARBA" id="ARBA00023054"/>
    </source>
</evidence>
<dbReference type="GeneID" id="6753270"/>
<keyword evidence="13" id="KW-0206">Cytoskeleton</keyword>
<dbReference type="GO" id="GO:0005813">
    <property type="term" value="C:centrosome"/>
    <property type="evidence" value="ECO:0007669"/>
    <property type="project" value="UniProtKB-SubCell"/>
</dbReference>
<keyword evidence="20" id="KW-1185">Reference proteome</keyword>
<evidence type="ECO:0000256" key="11">
    <source>
        <dbReference type="ARBA" id="ARBA00023136"/>
    </source>
</evidence>
<dbReference type="PROSITE" id="PS50067">
    <property type="entry name" value="KINESIN_MOTOR_2"/>
    <property type="match status" value="1"/>
</dbReference>
<keyword evidence="7 16" id="KW-0547">Nucleotide-binding</keyword>
<dbReference type="CTD" id="6753270"/>
<dbReference type="EMBL" id="DS985244">
    <property type="protein sequence ID" value="EDV25526.1"/>
    <property type="molecule type" value="Genomic_DNA"/>
</dbReference>
<evidence type="ECO:0000313" key="19">
    <source>
        <dbReference type="EMBL" id="EDV25526.1"/>
    </source>
</evidence>
<dbReference type="GO" id="GO:0008017">
    <property type="term" value="F:microtubule binding"/>
    <property type="evidence" value="ECO:0000318"/>
    <property type="project" value="GO_Central"/>
</dbReference>
<dbReference type="PANTHER" id="PTHR47972">
    <property type="entry name" value="KINESIN-LIKE PROTEIN KLP-3"/>
    <property type="match status" value="1"/>
</dbReference>
<evidence type="ECO:0000256" key="13">
    <source>
        <dbReference type="ARBA" id="ARBA00023212"/>
    </source>
</evidence>
<feature type="non-terminal residue" evidence="19">
    <location>
        <position position="1"/>
    </location>
</feature>
<dbReference type="PhylomeDB" id="B3RVM7"/>
<dbReference type="GO" id="GO:0005871">
    <property type="term" value="C:kinesin complex"/>
    <property type="evidence" value="ECO:0007669"/>
    <property type="project" value="UniProtKB-ARBA"/>
</dbReference>
<dbReference type="Gene3D" id="3.40.850.10">
    <property type="entry name" value="Kinesin motor domain"/>
    <property type="match status" value="1"/>
</dbReference>
<dbReference type="GO" id="GO:0015630">
    <property type="term" value="C:microtubule cytoskeleton"/>
    <property type="evidence" value="ECO:0000318"/>
    <property type="project" value="GO_Central"/>
</dbReference>
<comment type="similarity">
    <text evidence="16 17">Belongs to the TRAFAC class myosin-kinesin ATPase superfamily. Kinesin family.</text>
</comment>
<dbReference type="GO" id="GO:0030659">
    <property type="term" value="C:cytoplasmic vesicle membrane"/>
    <property type="evidence" value="ECO:0007669"/>
    <property type="project" value="UniProtKB-SubCell"/>
</dbReference>
<sequence>QIMDSIKEAADVNVELLHRYQKEMRLRKKYHNELVELKGNIRVMCRIRPAIDQDGPEPENIISFDKTDDSIINVAYRGSKKIFELDHIFKPNATQVEVFHEVGNLITSCVDGFNVCIFAYGQTGSGKTYTMEGPPDDHGIYQRSLLKIFHEIEERKPHWNYQVFVSLTQIYNESLHDLLGKDPMAKLDIKQKKDGSGLYVPNLNIVEVKCVKDVNNILEEGGRNRTTAATQANVVSSRSHALLCVEVIGTNANNTATSQGKLNLIDLAGSERVSKSGADGERLKEAQYINKSLSALGDVIHALRNKIAHIPFRNSKLTYLLKDSLSGNSKTLMMVQASPAEKNASETMCSLSFAQRLRTIALGAAQKKTESIVDVSIKQNKNAYYR</sequence>
<evidence type="ECO:0000256" key="2">
    <source>
        <dbReference type="ARBA" id="ARBA00004300"/>
    </source>
</evidence>
<keyword evidence="10" id="KW-0175">Coiled coil</keyword>
<dbReference type="GO" id="GO:0007017">
    <property type="term" value="P:microtubule-based process"/>
    <property type="evidence" value="ECO:0000318"/>
    <property type="project" value="GO_Central"/>
</dbReference>
<evidence type="ECO:0000256" key="3">
    <source>
        <dbReference type="ARBA" id="ARBA00004536"/>
    </source>
</evidence>
<keyword evidence="8 16" id="KW-0067">ATP-binding</keyword>
<dbReference type="OMA" id="YERTRTW"/>
<evidence type="ECO:0000256" key="6">
    <source>
        <dbReference type="ARBA" id="ARBA00022701"/>
    </source>
</evidence>
<evidence type="ECO:0000313" key="20">
    <source>
        <dbReference type="Proteomes" id="UP000009022"/>
    </source>
</evidence>
<evidence type="ECO:0000256" key="7">
    <source>
        <dbReference type="ARBA" id="ARBA00022741"/>
    </source>
</evidence>
<dbReference type="PROSITE" id="PS00411">
    <property type="entry name" value="KINESIN_MOTOR_1"/>
    <property type="match status" value="1"/>
</dbReference>
<feature type="binding site" evidence="16">
    <location>
        <begin position="121"/>
        <end position="128"/>
    </location>
    <ligand>
        <name>ATP</name>
        <dbReference type="ChEBI" id="CHEBI:30616"/>
    </ligand>
</feature>
<dbReference type="GO" id="GO:0007018">
    <property type="term" value="P:microtubule-based movement"/>
    <property type="evidence" value="ECO:0007669"/>
    <property type="project" value="InterPro"/>
</dbReference>
<dbReference type="SUPFAM" id="SSF52540">
    <property type="entry name" value="P-loop containing nucleoside triphosphate hydrolases"/>
    <property type="match status" value="1"/>
</dbReference>